<keyword evidence="1 3" id="KW-0378">Hydrolase</keyword>
<dbReference type="AlphaFoldDB" id="A0A1T4LIB2"/>
<sequence length="316" mass="35947">MSRRLKVSSAQLGPINLADSRASVVKRMIEMLKEADSRGSKFVVFPELALTTFFPRYWYDDPNEVEKYFENQMPSPETQPLFELARSKGIGFYLGYAERSEEGGKAHHFNTSILVGPDGRLVGKYRKVHLPGHDDHRPNVPYQHLEKKYFEVGNLGFNVWKMFKDDVRIGQCICNDRRWPETFRVMGLKGAEMVVLGYNTPSDNVYAPHEPPYLRVFHHMLSLQAAAYQNGIWVIATAKAGKEDGFWLHGGSAIVAPTGEVVAKGTTEQDEVISYDCDLALGEYIRNTTFNFAKHRRPEHYKLISERTGVEIDLAN</sequence>
<name>A0A1T4LIB2_9HYPH</name>
<dbReference type="CDD" id="cd07569">
    <property type="entry name" value="DCase"/>
    <property type="match status" value="1"/>
</dbReference>
<dbReference type="InterPro" id="IPR050345">
    <property type="entry name" value="Aliph_Amidase/BUP"/>
</dbReference>
<evidence type="ECO:0000313" key="4">
    <source>
        <dbReference type="Proteomes" id="UP000190092"/>
    </source>
</evidence>
<dbReference type="STRING" id="225324.SAMN02745126_01563"/>
<dbReference type="SUPFAM" id="SSF56317">
    <property type="entry name" value="Carbon-nitrogen hydrolase"/>
    <property type="match status" value="1"/>
</dbReference>
<dbReference type="PROSITE" id="PS50263">
    <property type="entry name" value="CN_HYDROLASE"/>
    <property type="match status" value="1"/>
</dbReference>
<feature type="domain" description="CN hydrolase" evidence="2">
    <location>
        <begin position="5"/>
        <end position="279"/>
    </location>
</feature>
<dbReference type="OrthoDB" id="9803803at2"/>
<dbReference type="Proteomes" id="UP000190092">
    <property type="component" value="Unassembled WGS sequence"/>
</dbReference>
<dbReference type="PANTHER" id="PTHR43674:SF12">
    <property type="entry name" value="NITRILASE C965.09-RELATED"/>
    <property type="match status" value="1"/>
</dbReference>
<gene>
    <name evidence="3" type="ORF">SAMN02745126_01563</name>
</gene>
<evidence type="ECO:0000259" key="2">
    <source>
        <dbReference type="PROSITE" id="PS50263"/>
    </source>
</evidence>
<evidence type="ECO:0000256" key="1">
    <source>
        <dbReference type="ARBA" id="ARBA00022801"/>
    </source>
</evidence>
<dbReference type="RefSeq" id="WP_085933181.1">
    <property type="nucleotide sequence ID" value="NZ_FUWJ01000001.1"/>
</dbReference>
<dbReference type="Gene3D" id="3.60.110.10">
    <property type="entry name" value="Carbon-nitrogen hydrolase"/>
    <property type="match status" value="1"/>
</dbReference>
<reference evidence="4" key="1">
    <citation type="submission" date="2017-02" db="EMBL/GenBank/DDBJ databases">
        <authorList>
            <person name="Varghese N."/>
            <person name="Submissions S."/>
        </authorList>
    </citation>
    <scope>NUCLEOTIDE SEQUENCE [LARGE SCALE GENOMIC DNA]</scope>
    <source>
        <strain evidence="4">ATCC 27094</strain>
    </source>
</reference>
<dbReference type="Pfam" id="PF00795">
    <property type="entry name" value="CN_hydrolase"/>
    <property type="match status" value="1"/>
</dbReference>
<accession>A0A1T4LIB2</accession>
<dbReference type="EMBL" id="FUWJ01000001">
    <property type="protein sequence ID" value="SJZ54473.1"/>
    <property type="molecule type" value="Genomic_DNA"/>
</dbReference>
<dbReference type="PANTHER" id="PTHR43674">
    <property type="entry name" value="NITRILASE C965.09-RELATED"/>
    <property type="match status" value="1"/>
</dbReference>
<dbReference type="GO" id="GO:0016811">
    <property type="term" value="F:hydrolase activity, acting on carbon-nitrogen (but not peptide) bonds, in linear amides"/>
    <property type="evidence" value="ECO:0007669"/>
    <property type="project" value="TreeGrafter"/>
</dbReference>
<dbReference type="InterPro" id="IPR003010">
    <property type="entry name" value="C-N_Hydrolase"/>
</dbReference>
<dbReference type="InterPro" id="IPR036526">
    <property type="entry name" value="C-N_Hydrolase_sf"/>
</dbReference>
<proteinExistence type="predicted"/>
<keyword evidence="4" id="KW-1185">Reference proteome</keyword>
<organism evidence="3 4">
    <name type="scientific">Enhydrobacter aerosaccus</name>
    <dbReference type="NCBI Taxonomy" id="225324"/>
    <lineage>
        <taxon>Bacteria</taxon>
        <taxon>Pseudomonadati</taxon>
        <taxon>Pseudomonadota</taxon>
        <taxon>Alphaproteobacteria</taxon>
        <taxon>Hyphomicrobiales</taxon>
        <taxon>Enhydrobacter</taxon>
    </lineage>
</organism>
<evidence type="ECO:0000313" key="3">
    <source>
        <dbReference type="EMBL" id="SJZ54473.1"/>
    </source>
</evidence>
<protein>
    <submittedName>
        <fullName evidence="3">Predicted amidohydrolase</fullName>
    </submittedName>
</protein>